<evidence type="ECO:0000256" key="3">
    <source>
        <dbReference type="ARBA" id="ARBA00022729"/>
    </source>
</evidence>
<evidence type="ECO:0000313" key="9">
    <source>
        <dbReference type="Proteomes" id="UP001519332"/>
    </source>
</evidence>
<evidence type="ECO:0000313" key="8">
    <source>
        <dbReference type="EMBL" id="MBP2322208.1"/>
    </source>
</evidence>
<dbReference type="RefSeq" id="WP_209637527.1">
    <property type="nucleotide sequence ID" value="NZ_JAGINW010000001.1"/>
</dbReference>
<name>A0ABS4TEB1_9PSEU</name>
<evidence type="ECO:0000259" key="7">
    <source>
        <dbReference type="SMART" id="SM00062"/>
    </source>
</evidence>
<dbReference type="Gene3D" id="3.40.190.10">
    <property type="entry name" value="Periplasmic binding protein-like II"/>
    <property type="match status" value="2"/>
</dbReference>
<comment type="similarity">
    <text evidence="1 4">Belongs to the bacterial solute-binding protein 3 family.</text>
</comment>
<dbReference type="SUPFAM" id="SSF53850">
    <property type="entry name" value="Periplasmic binding protein-like II"/>
    <property type="match status" value="1"/>
</dbReference>
<dbReference type="PROSITE" id="PS51257">
    <property type="entry name" value="PROKAR_LIPOPROTEIN"/>
    <property type="match status" value="1"/>
</dbReference>
<evidence type="ECO:0000256" key="1">
    <source>
        <dbReference type="ARBA" id="ARBA00010333"/>
    </source>
</evidence>
<gene>
    <name evidence="8" type="ORF">JOF56_002593</name>
</gene>
<dbReference type="Proteomes" id="UP001519332">
    <property type="component" value="Unassembled WGS sequence"/>
</dbReference>
<dbReference type="CDD" id="cd13690">
    <property type="entry name" value="PBP2_GluB"/>
    <property type="match status" value="1"/>
</dbReference>
<dbReference type="SMART" id="SM00062">
    <property type="entry name" value="PBPb"/>
    <property type="match status" value="1"/>
</dbReference>
<keyword evidence="3 6" id="KW-0732">Signal</keyword>
<dbReference type="EMBL" id="JAGINW010000001">
    <property type="protein sequence ID" value="MBP2322208.1"/>
    <property type="molecule type" value="Genomic_DNA"/>
</dbReference>
<comment type="caution">
    <text evidence="8">The sequence shown here is derived from an EMBL/GenBank/DDBJ whole genome shotgun (WGS) entry which is preliminary data.</text>
</comment>
<evidence type="ECO:0000256" key="4">
    <source>
        <dbReference type="RuleBase" id="RU003744"/>
    </source>
</evidence>
<protein>
    <submittedName>
        <fullName evidence="8">Polar amino acid transport system substrate-binding protein</fullName>
    </submittedName>
</protein>
<feature type="chain" id="PRO_5047212183" evidence="6">
    <location>
        <begin position="19"/>
        <end position="319"/>
    </location>
</feature>
<feature type="domain" description="Solute-binding protein family 3/N-terminal" evidence="7">
    <location>
        <begin position="83"/>
        <end position="305"/>
    </location>
</feature>
<dbReference type="PROSITE" id="PS01039">
    <property type="entry name" value="SBP_BACTERIAL_3"/>
    <property type="match status" value="1"/>
</dbReference>
<feature type="signal peptide" evidence="6">
    <location>
        <begin position="1"/>
        <end position="18"/>
    </location>
</feature>
<proteinExistence type="inferred from homology"/>
<feature type="region of interest" description="Disordered" evidence="5">
    <location>
        <begin position="33"/>
        <end position="54"/>
    </location>
</feature>
<evidence type="ECO:0000256" key="5">
    <source>
        <dbReference type="SAM" id="MobiDB-lite"/>
    </source>
</evidence>
<organism evidence="8 9">
    <name type="scientific">Kibdelosporangium banguiense</name>
    <dbReference type="NCBI Taxonomy" id="1365924"/>
    <lineage>
        <taxon>Bacteria</taxon>
        <taxon>Bacillati</taxon>
        <taxon>Actinomycetota</taxon>
        <taxon>Actinomycetes</taxon>
        <taxon>Pseudonocardiales</taxon>
        <taxon>Pseudonocardiaceae</taxon>
        <taxon>Kibdelosporangium</taxon>
    </lineage>
</organism>
<dbReference type="PANTHER" id="PTHR30085">
    <property type="entry name" value="AMINO ACID ABC TRANSPORTER PERMEASE"/>
    <property type="match status" value="1"/>
</dbReference>
<dbReference type="InterPro" id="IPR051455">
    <property type="entry name" value="Bact_solute-bind_prot3"/>
</dbReference>
<dbReference type="Pfam" id="PF00497">
    <property type="entry name" value="SBP_bac_3"/>
    <property type="match status" value="1"/>
</dbReference>
<dbReference type="InterPro" id="IPR018313">
    <property type="entry name" value="SBP_3_CS"/>
</dbReference>
<keyword evidence="2" id="KW-0813">Transport</keyword>
<keyword evidence="9" id="KW-1185">Reference proteome</keyword>
<accession>A0ABS4TEB1</accession>
<evidence type="ECO:0000256" key="2">
    <source>
        <dbReference type="ARBA" id="ARBA00022448"/>
    </source>
</evidence>
<dbReference type="PANTHER" id="PTHR30085:SF6">
    <property type="entry name" value="ABC TRANSPORTER GLUTAMINE-BINDING PROTEIN GLNH"/>
    <property type="match status" value="1"/>
</dbReference>
<reference evidence="8 9" key="1">
    <citation type="submission" date="2021-03" db="EMBL/GenBank/DDBJ databases">
        <title>Sequencing the genomes of 1000 actinobacteria strains.</title>
        <authorList>
            <person name="Klenk H.-P."/>
        </authorList>
    </citation>
    <scope>NUCLEOTIDE SEQUENCE [LARGE SCALE GENOMIC DNA]</scope>
    <source>
        <strain evidence="8 9">DSM 46670</strain>
    </source>
</reference>
<sequence>MKRVALLLTALTVLTACGAPGRPVDLAMVTSVDRPTPDGSGAGKISENNAPAPDCGDPTVSLRPNGLATSDGSTMDKIKKRGRLIAGVDQNTFLFGFRNPATGNLEGFDIDMVRQIAKALFGDENKVQYKAISSRDRERVLTDGEVDIVVRTYTINCERLQKIAFSSVYYVTGQRVLVDKRSAVKGLEDLGGKKVCANFGSTSLTAIAKHPAKPVPWQAVNWSDCLVMMQQGQVDAMSTDELILAGMAAQDPTVKIVGPKLSEEPYGIGIPKTNPDMVRYVNAVLDKIRGDGTWQRSYDAWVGSRTGEAASPPAPKYRD</sequence>
<evidence type="ECO:0000256" key="6">
    <source>
        <dbReference type="SAM" id="SignalP"/>
    </source>
</evidence>
<dbReference type="InterPro" id="IPR001638">
    <property type="entry name" value="Solute-binding_3/MltF_N"/>
</dbReference>